<dbReference type="AlphaFoldDB" id="A2G2A4"/>
<keyword evidence="3" id="KW-1185">Reference proteome</keyword>
<reference evidence="2" key="2">
    <citation type="journal article" date="2007" name="Science">
        <title>Draft genome sequence of the sexually transmitted pathogen Trichomonas vaginalis.</title>
        <authorList>
            <person name="Carlton J.M."/>
            <person name="Hirt R.P."/>
            <person name="Silva J.C."/>
            <person name="Delcher A.L."/>
            <person name="Schatz M."/>
            <person name="Zhao Q."/>
            <person name="Wortman J.R."/>
            <person name="Bidwell S.L."/>
            <person name="Alsmark U.C.M."/>
            <person name="Besteiro S."/>
            <person name="Sicheritz-Ponten T."/>
            <person name="Noel C.J."/>
            <person name="Dacks J.B."/>
            <person name="Foster P.G."/>
            <person name="Simillion C."/>
            <person name="Van de Peer Y."/>
            <person name="Miranda-Saavedra D."/>
            <person name="Barton G.J."/>
            <person name="Westrop G.D."/>
            <person name="Mueller S."/>
            <person name="Dessi D."/>
            <person name="Fiori P.L."/>
            <person name="Ren Q."/>
            <person name="Paulsen I."/>
            <person name="Zhang H."/>
            <person name="Bastida-Corcuera F.D."/>
            <person name="Simoes-Barbosa A."/>
            <person name="Brown M.T."/>
            <person name="Hayes R.D."/>
            <person name="Mukherjee M."/>
            <person name="Okumura C.Y."/>
            <person name="Schneider R."/>
            <person name="Smith A.J."/>
            <person name="Vanacova S."/>
            <person name="Villalvazo M."/>
            <person name="Haas B.J."/>
            <person name="Pertea M."/>
            <person name="Feldblyum T.V."/>
            <person name="Utterback T.R."/>
            <person name="Shu C.L."/>
            <person name="Osoegawa K."/>
            <person name="de Jong P.J."/>
            <person name="Hrdy I."/>
            <person name="Horvathova L."/>
            <person name="Zubacova Z."/>
            <person name="Dolezal P."/>
            <person name="Malik S.B."/>
            <person name="Logsdon J.M. Jr."/>
            <person name="Henze K."/>
            <person name="Gupta A."/>
            <person name="Wang C.C."/>
            <person name="Dunne R.L."/>
            <person name="Upcroft J.A."/>
            <person name="Upcroft P."/>
            <person name="White O."/>
            <person name="Salzberg S.L."/>
            <person name="Tang P."/>
            <person name="Chiu C.-H."/>
            <person name="Lee Y.-S."/>
            <person name="Embley T.M."/>
            <person name="Coombs G.H."/>
            <person name="Mottram J.C."/>
            <person name="Tachezy J."/>
            <person name="Fraser-Liggett C.M."/>
            <person name="Johnson P.J."/>
        </authorList>
    </citation>
    <scope>NUCLEOTIDE SEQUENCE [LARGE SCALE GENOMIC DNA]</scope>
    <source>
        <strain evidence="2">G3</strain>
    </source>
</reference>
<feature type="compositionally biased region" description="Polar residues" evidence="1">
    <location>
        <begin position="1056"/>
        <end position="1075"/>
    </location>
</feature>
<feature type="compositionally biased region" description="Acidic residues" evidence="1">
    <location>
        <begin position="858"/>
        <end position="869"/>
    </location>
</feature>
<proteinExistence type="predicted"/>
<dbReference type="RefSeq" id="XP_001301643.1">
    <property type="nucleotide sequence ID" value="XM_001301642.1"/>
</dbReference>
<feature type="region of interest" description="Disordered" evidence="1">
    <location>
        <begin position="853"/>
        <end position="1120"/>
    </location>
</feature>
<evidence type="ECO:0000256" key="1">
    <source>
        <dbReference type="SAM" id="MobiDB-lite"/>
    </source>
</evidence>
<feature type="compositionally biased region" description="Basic and acidic residues" evidence="1">
    <location>
        <begin position="960"/>
        <end position="970"/>
    </location>
</feature>
<sequence length="1168" mass="132591">MDVSSVELAVQIAQKKGHQPVYSTEIRDGVILKEKQILIVSTRGLEIFNKEKDKVKWTKSIPWISVRKVGFKTKKVLLYLDKDVLATKIYSRNPKQLFGAICHALLQTQTIKELRTSGVSKYNFGNQPQSGIGIMSRLQQLLKLRKRKLNYINVQQFRQMLIFNESTLDFGEFPNPEHIIQLALDVLPLCHNFKSIIFPYIEEFSNFQLYTDYIPHLKYAEFLEFNCKKCDKLKQFLDEFSKKKNVISGISIVDQELPNSSLVALSNFIGTKKLTTLGLHTTFSAATFDLISEKFFTPQVSESLVSLDLSNTQGLSLSSLVPRLPKLLNLNLSNCGLQVDEILTILNNWSSMSGMRVLDVSGNACSSLFAKQFPSSLTKLIANNVSWGNGCLAQLIRILSTRTAYGIDVSLSRAMTDSEDFDLAFQEMENSLFTGILTFIWDENPVDARLFDFLLRSSDLKAVSFGGCFTSLDQNELQMFCEYLQLASSLQKVSLVGTEQRYIGEYASNVIRSCNKNVKVLDISNNRIGKSVYSVIKNLFITNTSNLEVIDFDGSYPENSQDLIDLLETAKSSQSKLTISFPVNDFNFLINKGKMETEVCDKCLSLFKKPPSFKDYDQNDSDFPVPNHSPFFDPFYVFRLEKNNGFPLFISREESELMKRTPPELFVKKNSTNKHVTRLVTKPMLSFKPSPQKNQHLSMSMLIESSEEESDSFNTADLQIKFSINDIMPNLKREDPNQKKPNSKLIKKRVENKNLSVETKNSIDEPKSDKNEPTLPKPPSPKSPKFVKDQKNDEEENLTLSRRVKLVQSTDLINQMSEYGSRIPTHASQYSSRIPLSSSSKRFVNSTPVYKTVKYSEDSEEEDEDDDSEGMATNKTTNTARIPFEGTYEYYSDDSFEEEEEEDFFSTPSYSDESQTQEEDEKPTVTNTQTKESRFSESDISGDYSYSYSDDYKSYSTTKSELKSEVKSDIRNGTNSPKFVDKKIDLPPPLPPSGYLRPVVVSRFDEQPKKTDERPMPFTPQNTVTEDGTNTNQRRVRPQRGIQQNDKTFGSRIRNSKISNENSALSSRINNSTFGSRVRKSNLNEENNEKPQSKLYGSRLKQNSIYGSRVKPPPAPVVKNVSETGEYTYSLSDYSSVQRPPPLPSPKSTTVVTSTLGSPPVIKMRNFK</sequence>
<dbReference type="SMR" id="A2G2A4"/>
<evidence type="ECO:0000313" key="3">
    <source>
        <dbReference type="Proteomes" id="UP000001542"/>
    </source>
</evidence>
<dbReference type="VEuPathDB" id="TrichDB:TVAGG3_0555080"/>
<dbReference type="VEuPathDB" id="TrichDB:TVAG_435540"/>
<dbReference type="Gene3D" id="3.80.10.10">
    <property type="entry name" value="Ribonuclease Inhibitor"/>
    <property type="match status" value="2"/>
</dbReference>
<feature type="compositionally biased region" description="Low complexity" evidence="1">
    <location>
        <begin position="1146"/>
        <end position="1155"/>
    </location>
</feature>
<dbReference type="Proteomes" id="UP000001542">
    <property type="component" value="Unassembled WGS sequence"/>
</dbReference>
<feature type="compositionally biased region" description="Basic and acidic residues" evidence="1">
    <location>
        <begin position="761"/>
        <end position="772"/>
    </location>
</feature>
<organism evidence="2 3">
    <name type="scientific">Trichomonas vaginalis (strain ATCC PRA-98 / G3)</name>
    <dbReference type="NCBI Taxonomy" id="412133"/>
    <lineage>
        <taxon>Eukaryota</taxon>
        <taxon>Metamonada</taxon>
        <taxon>Parabasalia</taxon>
        <taxon>Trichomonadida</taxon>
        <taxon>Trichomonadidae</taxon>
        <taxon>Trichomonas</taxon>
    </lineage>
</organism>
<feature type="compositionally biased region" description="Acidic residues" evidence="1">
    <location>
        <begin position="891"/>
        <end position="904"/>
    </location>
</feature>
<dbReference type="KEGG" id="tva:4746373"/>
<reference evidence="2" key="1">
    <citation type="submission" date="2006-10" db="EMBL/GenBank/DDBJ databases">
        <authorList>
            <person name="Amadeo P."/>
            <person name="Zhao Q."/>
            <person name="Wortman J."/>
            <person name="Fraser-Liggett C."/>
            <person name="Carlton J."/>
        </authorList>
    </citation>
    <scope>NUCLEOTIDE SEQUENCE</scope>
    <source>
        <strain evidence="2">G3</strain>
    </source>
</reference>
<protein>
    <submittedName>
        <fullName evidence="2">Leucine Rich Repeat family protein</fullName>
    </submittedName>
</protein>
<feature type="region of interest" description="Disordered" evidence="1">
    <location>
        <begin position="729"/>
        <end position="798"/>
    </location>
</feature>
<dbReference type="InParanoid" id="A2G2A4"/>
<name>A2G2A4_TRIV3</name>
<dbReference type="SUPFAM" id="SSF52047">
    <property type="entry name" value="RNI-like"/>
    <property type="match status" value="1"/>
</dbReference>
<accession>A2G2A4</accession>
<dbReference type="EMBL" id="DS114276">
    <property type="protein sequence ID" value="EAX88713.1"/>
    <property type="molecule type" value="Genomic_DNA"/>
</dbReference>
<feature type="compositionally biased region" description="Polar residues" evidence="1">
    <location>
        <begin position="871"/>
        <end position="880"/>
    </location>
</feature>
<feature type="compositionally biased region" description="Basic and acidic residues" evidence="1">
    <location>
        <begin position="1003"/>
        <end position="1015"/>
    </location>
</feature>
<feature type="region of interest" description="Disordered" evidence="1">
    <location>
        <begin position="1133"/>
        <end position="1159"/>
    </location>
</feature>
<gene>
    <name evidence="2" type="ORF">TVAG_435540</name>
</gene>
<feature type="compositionally biased region" description="Polar residues" evidence="1">
    <location>
        <begin position="1019"/>
        <end position="1033"/>
    </location>
</feature>
<feature type="compositionally biased region" description="Low complexity" evidence="1">
    <location>
        <begin position="938"/>
        <end position="949"/>
    </location>
</feature>
<evidence type="ECO:0000313" key="2">
    <source>
        <dbReference type="EMBL" id="EAX88713.1"/>
    </source>
</evidence>
<dbReference type="InterPro" id="IPR032675">
    <property type="entry name" value="LRR_dom_sf"/>
</dbReference>